<organism evidence="2">
    <name type="scientific">Oryza nivara</name>
    <name type="common">Indian wild rice</name>
    <name type="synonym">Oryza sativa f. spontanea</name>
    <dbReference type="NCBI Taxonomy" id="4536"/>
    <lineage>
        <taxon>Eukaryota</taxon>
        <taxon>Viridiplantae</taxon>
        <taxon>Streptophyta</taxon>
        <taxon>Embryophyta</taxon>
        <taxon>Tracheophyta</taxon>
        <taxon>Spermatophyta</taxon>
        <taxon>Magnoliopsida</taxon>
        <taxon>Liliopsida</taxon>
        <taxon>Poales</taxon>
        <taxon>Poaceae</taxon>
        <taxon>BOP clade</taxon>
        <taxon>Oryzoideae</taxon>
        <taxon>Oryzeae</taxon>
        <taxon>Oryzinae</taxon>
        <taxon>Oryza</taxon>
    </lineage>
</organism>
<reference evidence="2" key="1">
    <citation type="submission" date="2015-04" db="UniProtKB">
        <authorList>
            <consortium name="EnsemblPlants"/>
        </authorList>
    </citation>
    <scope>IDENTIFICATION</scope>
    <source>
        <strain evidence="2">SL10</strain>
    </source>
</reference>
<dbReference type="HOGENOM" id="CLU_2339698_0_0_1"/>
<feature type="compositionally biased region" description="Basic residues" evidence="1">
    <location>
        <begin position="81"/>
        <end position="92"/>
    </location>
</feature>
<dbReference type="EnsemblPlants" id="ONIVA01G05450.4">
    <property type="protein sequence ID" value="ONIVA01G05450.4"/>
    <property type="gene ID" value="ONIVA01G05450"/>
</dbReference>
<name>A0A0E0FH01_ORYNI</name>
<accession>A0A0E0FH01</accession>
<protein>
    <submittedName>
        <fullName evidence="2">Uncharacterized protein</fullName>
    </submittedName>
</protein>
<dbReference type="Proteomes" id="UP000006591">
    <property type="component" value="Chromosome 1"/>
</dbReference>
<reference evidence="2" key="2">
    <citation type="submission" date="2018-04" db="EMBL/GenBank/DDBJ databases">
        <title>OnivRS2 (Oryza nivara Reference Sequence Version 2).</title>
        <authorList>
            <person name="Zhang J."/>
            <person name="Kudrna D."/>
            <person name="Lee S."/>
            <person name="Talag J."/>
            <person name="Rajasekar S."/>
            <person name="Welchert J."/>
            <person name="Hsing Y.-I."/>
            <person name="Wing R.A."/>
        </authorList>
    </citation>
    <scope>NUCLEOTIDE SEQUENCE [LARGE SCALE GENOMIC DNA]</scope>
</reference>
<evidence type="ECO:0000256" key="1">
    <source>
        <dbReference type="SAM" id="MobiDB-lite"/>
    </source>
</evidence>
<evidence type="ECO:0000313" key="2">
    <source>
        <dbReference type="EnsemblPlants" id="ONIVA01G05450.4"/>
    </source>
</evidence>
<dbReference type="Gramene" id="ONIVA01G05450.4">
    <property type="protein sequence ID" value="ONIVA01G05450.4"/>
    <property type="gene ID" value="ONIVA01G05450"/>
</dbReference>
<dbReference type="AlphaFoldDB" id="A0A0E0FH01"/>
<feature type="region of interest" description="Disordered" evidence="1">
    <location>
        <begin position="63"/>
        <end position="98"/>
    </location>
</feature>
<sequence length="98" mass="10686">LLKLLRICLGLRRIGGDAASFPGAGVGEAARRRPAGAVRSRATGHFPSTCGLRLLQEFSEAIPFSSSSPSHGQTADEQRLRQARQHLRHGRNRWQEGS</sequence>
<proteinExistence type="predicted"/>
<evidence type="ECO:0000313" key="3">
    <source>
        <dbReference type="Proteomes" id="UP000006591"/>
    </source>
</evidence>
<keyword evidence="3" id="KW-1185">Reference proteome</keyword>